<reference evidence="1 2" key="1">
    <citation type="journal article" date="2015" name="Proc. Natl. Acad. Sci. U.S.A.">
        <title>The resurrection genome of Boea hygrometrica: A blueprint for survival of dehydration.</title>
        <authorList>
            <person name="Xiao L."/>
            <person name="Yang G."/>
            <person name="Zhang L."/>
            <person name="Yang X."/>
            <person name="Zhao S."/>
            <person name="Ji Z."/>
            <person name="Zhou Q."/>
            <person name="Hu M."/>
            <person name="Wang Y."/>
            <person name="Chen M."/>
            <person name="Xu Y."/>
            <person name="Jin H."/>
            <person name="Xiao X."/>
            <person name="Hu G."/>
            <person name="Bao F."/>
            <person name="Hu Y."/>
            <person name="Wan P."/>
            <person name="Li L."/>
            <person name="Deng X."/>
            <person name="Kuang T."/>
            <person name="Xiang C."/>
            <person name="Zhu J.K."/>
            <person name="Oliver M.J."/>
            <person name="He Y."/>
        </authorList>
    </citation>
    <scope>NUCLEOTIDE SEQUENCE [LARGE SCALE GENOMIC DNA]</scope>
    <source>
        <strain evidence="2">cv. XS01</strain>
    </source>
</reference>
<organism evidence="1 2">
    <name type="scientific">Dorcoceras hygrometricum</name>
    <dbReference type="NCBI Taxonomy" id="472368"/>
    <lineage>
        <taxon>Eukaryota</taxon>
        <taxon>Viridiplantae</taxon>
        <taxon>Streptophyta</taxon>
        <taxon>Embryophyta</taxon>
        <taxon>Tracheophyta</taxon>
        <taxon>Spermatophyta</taxon>
        <taxon>Magnoliopsida</taxon>
        <taxon>eudicotyledons</taxon>
        <taxon>Gunneridae</taxon>
        <taxon>Pentapetalae</taxon>
        <taxon>asterids</taxon>
        <taxon>lamiids</taxon>
        <taxon>Lamiales</taxon>
        <taxon>Gesneriaceae</taxon>
        <taxon>Didymocarpoideae</taxon>
        <taxon>Trichosporeae</taxon>
        <taxon>Loxocarpinae</taxon>
        <taxon>Dorcoceras</taxon>
    </lineage>
</organism>
<keyword evidence="2" id="KW-1185">Reference proteome</keyword>
<dbReference type="EMBL" id="KV014637">
    <property type="protein sequence ID" value="KZV21944.1"/>
    <property type="molecule type" value="Genomic_DNA"/>
</dbReference>
<dbReference type="Proteomes" id="UP000250235">
    <property type="component" value="Unassembled WGS sequence"/>
</dbReference>
<name>A0A2Z7AJJ3_9LAMI</name>
<sequence>MLAGNTTREVELDTVAEQELKTVKRDFEGLNEGIWSKSSLGHRTKFDELCSLDRSGGRSTGLMRKYASWFSMCAKMDQLEQLVRKDGSDGEKIKFTGGLVYHLDGSWISNGDQELRCISDAFQTMLISCCANVNDQRSRCEEESGISDDDVNISIGGSVISNYDVSFINRQQAAISDDDISSDVRIEKFDYRSKNARVNAGQRYCSLRLVEFELDSYCSLQLVEFWNSVVALVVVAAGSRHAIARINEEMTRGVYCCARGIQ</sequence>
<proteinExistence type="predicted"/>
<accession>A0A2Z7AJJ3</accession>
<evidence type="ECO:0000313" key="2">
    <source>
        <dbReference type="Proteomes" id="UP000250235"/>
    </source>
</evidence>
<gene>
    <name evidence="1" type="ORF">F511_09817</name>
</gene>
<protein>
    <submittedName>
        <fullName evidence="1">Trafficking protein particle complex subunit 11</fullName>
    </submittedName>
</protein>
<dbReference type="AlphaFoldDB" id="A0A2Z7AJJ3"/>
<evidence type="ECO:0000313" key="1">
    <source>
        <dbReference type="EMBL" id="KZV21944.1"/>
    </source>
</evidence>